<dbReference type="GO" id="GO:0043565">
    <property type="term" value="F:sequence-specific DNA binding"/>
    <property type="evidence" value="ECO:0007669"/>
    <property type="project" value="InterPro"/>
</dbReference>
<keyword evidence="2" id="KW-0238">DNA-binding</keyword>
<dbReference type="RefSeq" id="WP_102162197.1">
    <property type="nucleotide sequence ID" value="NZ_PNFZ01000004.1"/>
</dbReference>
<dbReference type="PANTHER" id="PTHR30154:SF34">
    <property type="entry name" value="TRANSCRIPTIONAL REGULATOR AZLB"/>
    <property type="match status" value="1"/>
</dbReference>
<gene>
    <name evidence="5" type="ORF">CJ198_08440</name>
</gene>
<dbReference type="Proteomes" id="UP000235703">
    <property type="component" value="Unassembled WGS sequence"/>
</dbReference>
<dbReference type="InterPro" id="IPR019888">
    <property type="entry name" value="Tscrpt_reg_AsnC-like"/>
</dbReference>
<dbReference type="PRINTS" id="PR00033">
    <property type="entry name" value="HTHASNC"/>
</dbReference>
<dbReference type="InterPro" id="IPR011991">
    <property type="entry name" value="ArsR-like_HTH"/>
</dbReference>
<comment type="caution">
    <text evidence="5">The sequence shown here is derived from an EMBL/GenBank/DDBJ whole genome shotgun (WGS) entry which is preliminary data.</text>
</comment>
<evidence type="ECO:0000313" key="6">
    <source>
        <dbReference type="Proteomes" id="UP000235703"/>
    </source>
</evidence>
<dbReference type="EMBL" id="PNFZ01000004">
    <property type="protein sequence ID" value="PMB97849.1"/>
    <property type="molecule type" value="Genomic_DNA"/>
</dbReference>
<evidence type="ECO:0000256" key="2">
    <source>
        <dbReference type="ARBA" id="ARBA00023125"/>
    </source>
</evidence>
<dbReference type="AlphaFoldDB" id="A0A2N6PGP0"/>
<dbReference type="PROSITE" id="PS50956">
    <property type="entry name" value="HTH_ASNC_2"/>
    <property type="match status" value="1"/>
</dbReference>
<dbReference type="InterPro" id="IPR011008">
    <property type="entry name" value="Dimeric_a/b-barrel"/>
</dbReference>
<dbReference type="SMART" id="SM00344">
    <property type="entry name" value="HTH_ASNC"/>
    <property type="match status" value="1"/>
</dbReference>
<keyword evidence="3" id="KW-0804">Transcription</keyword>
<dbReference type="CDD" id="cd00090">
    <property type="entry name" value="HTH_ARSR"/>
    <property type="match status" value="1"/>
</dbReference>
<dbReference type="GO" id="GO:0043200">
    <property type="term" value="P:response to amino acid"/>
    <property type="evidence" value="ECO:0007669"/>
    <property type="project" value="TreeGrafter"/>
</dbReference>
<accession>A0A2N6PGP0</accession>
<dbReference type="SUPFAM" id="SSF54909">
    <property type="entry name" value="Dimeric alpha+beta barrel"/>
    <property type="match status" value="1"/>
</dbReference>
<proteinExistence type="predicted"/>
<dbReference type="Pfam" id="PF01037">
    <property type="entry name" value="AsnC_trans_reg"/>
    <property type="match status" value="1"/>
</dbReference>
<keyword evidence="6" id="KW-1185">Reference proteome</keyword>
<dbReference type="InterPro" id="IPR019887">
    <property type="entry name" value="Tscrpt_reg_AsnC/Lrp_C"/>
</dbReference>
<evidence type="ECO:0000313" key="5">
    <source>
        <dbReference type="EMBL" id="PMB97849.1"/>
    </source>
</evidence>
<dbReference type="OrthoDB" id="3396933at2"/>
<keyword evidence="1" id="KW-0805">Transcription regulation</keyword>
<evidence type="ECO:0000256" key="3">
    <source>
        <dbReference type="ARBA" id="ARBA00023163"/>
    </source>
</evidence>
<dbReference type="InterPro" id="IPR036390">
    <property type="entry name" value="WH_DNA-bd_sf"/>
</dbReference>
<dbReference type="Gene3D" id="1.10.10.10">
    <property type="entry name" value="Winged helix-like DNA-binding domain superfamily/Winged helix DNA-binding domain"/>
    <property type="match status" value="1"/>
</dbReference>
<organism evidence="5 6">
    <name type="scientific">Brevibacterium luteolum</name>
    <dbReference type="NCBI Taxonomy" id="199591"/>
    <lineage>
        <taxon>Bacteria</taxon>
        <taxon>Bacillati</taxon>
        <taxon>Actinomycetota</taxon>
        <taxon>Actinomycetes</taxon>
        <taxon>Micrococcales</taxon>
        <taxon>Brevibacteriaceae</taxon>
        <taxon>Brevibacterium</taxon>
    </lineage>
</organism>
<dbReference type="Pfam" id="PF13412">
    <property type="entry name" value="HTH_24"/>
    <property type="match status" value="1"/>
</dbReference>
<dbReference type="InterPro" id="IPR036388">
    <property type="entry name" value="WH-like_DNA-bd_sf"/>
</dbReference>
<dbReference type="PANTHER" id="PTHR30154">
    <property type="entry name" value="LEUCINE-RESPONSIVE REGULATORY PROTEIN"/>
    <property type="match status" value="1"/>
</dbReference>
<reference evidence="5 6" key="1">
    <citation type="submission" date="2017-09" db="EMBL/GenBank/DDBJ databases">
        <title>Bacterial strain isolated from the female urinary microbiota.</title>
        <authorList>
            <person name="Thomas-White K."/>
            <person name="Kumar N."/>
            <person name="Forster S."/>
            <person name="Putonti C."/>
            <person name="Lawley T."/>
            <person name="Wolfe A.J."/>
        </authorList>
    </citation>
    <scope>NUCLEOTIDE SEQUENCE [LARGE SCALE GENOMIC DNA]</scope>
    <source>
        <strain evidence="5 6">UMB0680</strain>
    </source>
</reference>
<dbReference type="InterPro" id="IPR000485">
    <property type="entry name" value="AsnC-type_HTH_dom"/>
</dbReference>
<feature type="domain" description="HTH asnC-type" evidence="4">
    <location>
        <begin position="5"/>
        <end position="66"/>
    </location>
</feature>
<name>A0A2N6PGP0_9MICO</name>
<dbReference type="SUPFAM" id="SSF46785">
    <property type="entry name" value="Winged helix' DNA-binding domain"/>
    <property type="match status" value="1"/>
</dbReference>
<dbReference type="Gene3D" id="3.30.70.920">
    <property type="match status" value="1"/>
</dbReference>
<evidence type="ECO:0000259" key="4">
    <source>
        <dbReference type="PROSITE" id="PS50956"/>
    </source>
</evidence>
<protein>
    <submittedName>
        <fullName evidence="5">Lrp/AsnC family transcriptional regulator</fullName>
    </submittedName>
</protein>
<dbReference type="GO" id="GO:0005829">
    <property type="term" value="C:cytosol"/>
    <property type="evidence" value="ECO:0007669"/>
    <property type="project" value="TreeGrafter"/>
</dbReference>
<sequence length="150" mass="16159">MARDIDDVDRRIIAALVADSRSSIRQLAERVHISRSAAHSRLNALIAAGAIRRFTADIDKAALGMTVSAVVVVKIGERPWPDVRDDLAALPFVEKVQAVSGDIDALLTVNAPSNTELSQVILRQVHEIPGIVSTRSLLVLDEVDGHRPGS</sequence>
<evidence type="ECO:0000256" key="1">
    <source>
        <dbReference type="ARBA" id="ARBA00023015"/>
    </source>
</evidence>